<gene>
    <name evidence="1" type="ORF">SPHINGO8BC_50722</name>
</gene>
<accession>A0A654C897</accession>
<organism evidence="1 2">
    <name type="scientific">Sphingobacterium multivorum</name>
    <dbReference type="NCBI Taxonomy" id="28454"/>
    <lineage>
        <taxon>Bacteria</taxon>
        <taxon>Pseudomonadati</taxon>
        <taxon>Bacteroidota</taxon>
        <taxon>Sphingobacteriia</taxon>
        <taxon>Sphingobacteriales</taxon>
        <taxon>Sphingobacteriaceae</taxon>
        <taxon>Sphingobacterium</taxon>
    </lineage>
</organism>
<name>A0A654C897_SPHMU</name>
<dbReference type="EMBL" id="CABWMV010000024">
    <property type="protein sequence ID" value="VXC89505.1"/>
    <property type="molecule type" value="Genomic_DNA"/>
</dbReference>
<sequence>MLTHGKCFWKKECYLILLINKYENKDHFSYGFDNHAVGLSVQCKGRSTFS</sequence>
<evidence type="ECO:0000313" key="1">
    <source>
        <dbReference type="EMBL" id="VXC89505.1"/>
    </source>
</evidence>
<protein>
    <submittedName>
        <fullName evidence="1">Uncharacterized protein</fullName>
    </submittedName>
</protein>
<dbReference type="AlphaFoldDB" id="A0A654C897"/>
<dbReference type="Proteomes" id="UP000432350">
    <property type="component" value="Unassembled WGS sequence"/>
</dbReference>
<reference evidence="1 2" key="1">
    <citation type="submission" date="2019-10" db="EMBL/GenBank/DDBJ databases">
        <authorList>
            <person name="Karimi E."/>
        </authorList>
    </citation>
    <scope>NUCLEOTIDE SEQUENCE [LARGE SCALE GENOMIC DNA]</scope>
    <source>
        <strain evidence="1">Sphingobacterium sp. 8BC</strain>
    </source>
</reference>
<proteinExistence type="predicted"/>
<evidence type="ECO:0000313" key="2">
    <source>
        <dbReference type="Proteomes" id="UP000432350"/>
    </source>
</evidence>